<comment type="caution">
    <text evidence="2">The sequence shown here is derived from an EMBL/GenBank/DDBJ whole genome shotgun (WGS) entry which is preliminary data.</text>
</comment>
<dbReference type="EMBL" id="VCLA01000145">
    <property type="protein sequence ID" value="MQT02124.1"/>
    <property type="molecule type" value="Genomic_DNA"/>
</dbReference>
<evidence type="ECO:0000313" key="2">
    <source>
        <dbReference type="EMBL" id="MQT02124.1"/>
    </source>
</evidence>
<dbReference type="RefSeq" id="WP_153523799.1">
    <property type="nucleotide sequence ID" value="NZ_JBEPDZ010000007.1"/>
</dbReference>
<evidence type="ECO:0008006" key="4">
    <source>
        <dbReference type="Google" id="ProtNLM"/>
    </source>
</evidence>
<protein>
    <recommendedName>
        <fullName evidence="4">Beta/gamma crystallin 'Greek key' domain-containing protein</fullName>
    </recommendedName>
</protein>
<dbReference type="OrthoDB" id="4260523at2"/>
<sequence>MFKRFGSRALMAGAAGIALVAGVPGTALADRGDAIAGSGQVVVAVGWEHADFSGAQILFYAYNCVLNHEPQYIGELPEGWNDRLSSVEVTQICDVMLYEHGNQGGSRTRLTAGVRYPNLQGFNDLTSSLKLLRPVN</sequence>
<accession>A0A646KIN6</accession>
<feature type="chain" id="PRO_5025004966" description="Beta/gamma crystallin 'Greek key' domain-containing protein" evidence="1">
    <location>
        <begin position="30"/>
        <end position="136"/>
    </location>
</feature>
<gene>
    <name evidence="2" type="ORF">FF041_18505</name>
</gene>
<name>A0A646KIN6_STRJU</name>
<dbReference type="SUPFAM" id="SSF49695">
    <property type="entry name" value="gamma-Crystallin-like"/>
    <property type="match status" value="1"/>
</dbReference>
<dbReference type="Proteomes" id="UP000419138">
    <property type="component" value="Unassembled WGS sequence"/>
</dbReference>
<dbReference type="Gene3D" id="2.60.20.10">
    <property type="entry name" value="Crystallins"/>
    <property type="match status" value="1"/>
</dbReference>
<evidence type="ECO:0000256" key="1">
    <source>
        <dbReference type="SAM" id="SignalP"/>
    </source>
</evidence>
<feature type="signal peptide" evidence="1">
    <location>
        <begin position="1"/>
        <end position="29"/>
    </location>
</feature>
<reference evidence="2 3" key="1">
    <citation type="submission" date="2019-05" db="EMBL/GenBank/DDBJ databases">
        <title>Comparative genomics and metabolomics analyses of clavulanic acid producing Streptomyces species provides insight into specialized metabolism and evolution of beta-lactam biosynthetic gene clusters.</title>
        <authorList>
            <person name="Moore M.A."/>
            <person name="Cruz-Morales P."/>
            <person name="Barona Gomez F."/>
            <person name="Kapil T."/>
        </authorList>
    </citation>
    <scope>NUCLEOTIDE SEQUENCE [LARGE SCALE GENOMIC DNA]</scope>
    <source>
        <strain evidence="2 3">NRRL 5741</strain>
    </source>
</reference>
<keyword evidence="1" id="KW-0732">Signal</keyword>
<keyword evidence="3" id="KW-1185">Reference proteome</keyword>
<proteinExistence type="predicted"/>
<evidence type="ECO:0000313" key="3">
    <source>
        <dbReference type="Proteomes" id="UP000419138"/>
    </source>
</evidence>
<dbReference type="InterPro" id="IPR011024">
    <property type="entry name" value="G_crystallin-like"/>
</dbReference>
<organism evidence="2 3">
    <name type="scientific">Streptomyces jumonjinensis</name>
    <dbReference type="NCBI Taxonomy" id="1945"/>
    <lineage>
        <taxon>Bacteria</taxon>
        <taxon>Bacillati</taxon>
        <taxon>Actinomycetota</taxon>
        <taxon>Actinomycetes</taxon>
        <taxon>Kitasatosporales</taxon>
        <taxon>Streptomycetaceae</taxon>
        <taxon>Streptomyces</taxon>
    </lineage>
</organism>
<dbReference type="AlphaFoldDB" id="A0A646KIN6"/>